<evidence type="ECO:0000313" key="1">
    <source>
        <dbReference type="EMBL" id="MYM25156.1"/>
    </source>
</evidence>
<evidence type="ECO:0000313" key="2">
    <source>
        <dbReference type="Proteomes" id="UP000479335"/>
    </source>
</evidence>
<comment type="caution">
    <text evidence="1">The sequence shown here is derived from an EMBL/GenBank/DDBJ whole genome shotgun (WGS) entry which is preliminary data.</text>
</comment>
<dbReference type="RefSeq" id="WP_161008609.1">
    <property type="nucleotide sequence ID" value="NZ_WWCN01000014.1"/>
</dbReference>
<keyword evidence="2" id="KW-1185">Reference proteome</keyword>
<accession>A0A6L8KCN6</accession>
<name>A0A6L8KCN6_9BURK</name>
<proteinExistence type="predicted"/>
<evidence type="ECO:0008006" key="3">
    <source>
        <dbReference type="Google" id="ProtNLM"/>
    </source>
</evidence>
<sequence>MLRQIPLAMMLYWAAGAEAGCPPVRIGYIDQDRPPYWLGSGAEVPDPAGVGVDYLRVTAAATIPCPVQFVRMPTTRLKVALQAGEVDYLPIEERPDLPPEVVLPRDRNGALDRSRALHTSIIVLVRAADQLPNDTITPRYFQGKVMGIPYGAPYADALREAGIRVDDGGRDLERNIGKLKLKRVDGVALTVGQLNDMDQSIAERYGNEVVRLRVPLFSSNIWLATNPAYYAAHKEQVEAVWTWMATHQAELSGIMAKYSRK</sequence>
<protein>
    <recommendedName>
        <fullName evidence="3">Transporter substrate-binding domain-containing protein</fullName>
    </recommendedName>
</protein>
<dbReference type="EMBL" id="WWCN01000014">
    <property type="protein sequence ID" value="MYM25156.1"/>
    <property type="molecule type" value="Genomic_DNA"/>
</dbReference>
<dbReference type="SUPFAM" id="SSF53850">
    <property type="entry name" value="Periplasmic binding protein-like II"/>
    <property type="match status" value="1"/>
</dbReference>
<reference evidence="1 2" key="1">
    <citation type="submission" date="2019-12" db="EMBL/GenBank/DDBJ databases">
        <title>Novel species isolated from a subtropical stream in China.</title>
        <authorList>
            <person name="Lu H."/>
        </authorList>
    </citation>
    <scope>NUCLEOTIDE SEQUENCE [LARGE SCALE GENOMIC DNA]</scope>
    <source>
        <strain evidence="1 2">FT135W</strain>
    </source>
</reference>
<gene>
    <name evidence="1" type="ORF">GTP46_21235</name>
</gene>
<organism evidence="1 2">
    <name type="scientific">Duganella flavida</name>
    <dbReference type="NCBI Taxonomy" id="2692175"/>
    <lineage>
        <taxon>Bacteria</taxon>
        <taxon>Pseudomonadati</taxon>
        <taxon>Pseudomonadota</taxon>
        <taxon>Betaproteobacteria</taxon>
        <taxon>Burkholderiales</taxon>
        <taxon>Oxalobacteraceae</taxon>
        <taxon>Telluria group</taxon>
        <taxon>Duganella</taxon>
    </lineage>
</organism>
<dbReference type="AlphaFoldDB" id="A0A6L8KCN6"/>
<dbReference type="Proteomes" id="UP000479335">
    <property type="component" value="Unassembled WGS sequence"/>
</dbReference>